<sequence length="252" mass="28104">MKRDYFWLTEEQFGRLAALLPTDTRGKRRVNDRRVISGIVHVLKSGGRWVDAPDAYGPRKTLYNRFVRWAAKGIWVDIFHALVSAGGTPAEVLIGSSAVKAHRCASGGKGGKQNQAIGRSRGGRTTKIHALTDGLCRPIAFLLTGDQVADCTAGDLLLEQMPKSPIVHADKGYDSNAIRNKVEGKGAMPNIPLKANRRWRICFSPFLYRDRNAIERMFGRLKDFRRVATRYDRSATNFLAAVCLVAIVSYWL</sequence>
<gene>
    <name evidence="4" type="ORF">D3227_24780</name>
</gene>
<dbReference type="Pfam" id="PF13340">
    <property type="entry name" value="DUF4096"/>
    <property type="match status" value="1"/>
</dbReference>
<organism evidence="4 5">
    <name type="scientific">Mesorhizobium waimense</name>
    <dbReference type="NCBI Taxonomy" id="1300307"/>
    <lineage>
        <taxon>Bacteria</taxon>
        <taxon>Pseudomonadati</taxon>
        <taxon>Pseudomonadota</taxon>
        <taxon>Alphaproteobacteria</taxon>
        <taxon>Hyphomicrobiales</taxon>
        <taxon>Phyllobacteriaceae</taxon>
        <taxon>Mesorhizobium</taxon>
    </lineage>
</organism>
<dbReference type="EMBL" id="QZWZ01000022">
    <property type="protein sequence ID" value="RJT33454.1"/>
    <property type="molecule type" value="Genomic_DNA"/>
</dbReference>
<dbReference type="AlphaFoldDB" id="A0A3A5KGH4"/>
<dbReference type="GO" id="GO:0003677">
    <property type="term" value="F:DNA binding"/>
    <property type="evidence" value="ECO:0007669"/>
    <property type="project" value="InterPro"/>
</dbReference>
<dbReference type="InterPro" id="IPR052909">
    <property type="entry name" value="Transposase_6_like"/>
</dbReference>
<keyword evidence="1" id="KW-1133">Transmembrane helix</keyword>
<feature type="transmembrane region" description="Helical" evidence="1">
    <location>
        <begin position="234"/>
        <end position="251"/>
    </location>
</feature>
<name>A0A3A5KGH4_9HYPH</name>
<evidence type="ECO:0000256" key="1">
    <source>
        <dbReference type="SAM" id="Phobius"/>
    </source>
</evidence>
<dbReference type="NCBIfam" id="NF033580">
    <property type="entry name" value="transpos_IS5_3"/>
    <property type="match status" value="1"/>
</dbReference>
<accession>A0A3A5KGH4</accession>
<dbReference type="GO" id="GO:0004803">
    <property type="term" value="F:transposase activity"/>
    <property type="evidence" value="ECO:0007669"/>
    <property type="project" value="InterPro"/>
</dbReference>
<keyword evidence="1" id="KW-0472">Membrane</keyword>
<dbReference type="Proteomes" id="UP000272706">
    <property type="component" value="Unassembled WGS sequence"/>
</dbReference>
<feature type="domain" description="Insertion element IS402-like" evidence="3">
    <location>
        <begin position="8"/>
        <end position="79"/>
    </location>
</feature>
<dbReference type="GO" id="GO:0006313">
    <property type="term" value="P:DNA transposition"/>
    <property type="evidence" value="ECO:0007669"/>
    <property type="project" value="InterPro"/>
</dbReference>
<comment type="caution">
    <text evidence="4">The sequence shown here is derived from an EMBL/GenBank/DDBJ whole genome shotgun (WGS) entry which is preliminary data.</text>
</comment>
<evidence type="ECO:0000259" key="2">
    <source>
        <dbReference type="Pfam" id="PF01609"/>
    </source>
</evidence>
<proteinExistence type="predicted"/>
<reference evidence="4 5" key="1">
    <citation type="submission" date="2018-09" db="EMBL/GenBank/DDBJ databases">
        <title>Mesorhizobium carmichaelinearum sp. nov. isolated from Carmichaelinea spp. root nodules in New Zealand.</title>
        <authorList>
            <person name="De Meyer S.E."/>
        </authorList>
    </citation>
    <scope>NUCLEOTIDE SEQUENCE [LARGE SCALE GENOMIC DNA]</scope>
    <source>
        <strain evidence="4 5">ICMP19557</strain>
    </source>
</reference>
<protein>
    <submittedName>
        <fullName evidence="4">IS5 family transposase</fullName>
    </submittedName>
</protein>
<dbReference type="InterPro" id="IPR025161">
    <property type="entry name" value="IS402-like_dom"/>
</dbReference>
<dbReference type="InterPro" id="IPR002559">
    <property type="entry name" value="Transposase_11"/>
</dbReference>
<dbReference type="OrthoDB" id="9798237at2"/>
<feature type="domain" description="Transposase IS4-like" evidence="2">
    <location>
        <begin position="109"/>
        <end position="244"/>
    </location>
</feature>
<dbReference type="PANTHER" id="PTHR46637:SF1">
    <property type="entry name" value="BLL5188 PROTEIN"/>
    <property type="match status" value="1"/>
</dbReference>
<dbReference type="Pfam" id="PF01609">
    <property type="entry name" value="DDE_Tnp_1"/>
    <property type="match status" value="1"/>
</dbReference>
<evidence type="ECO:0000313" key="5">
    <source>
        <dbReference type="Proteomes" id="UP000272706"/>
    </source>
</evidence>
<evidence type="ECO:0000259" key="3">
    <source>
        <dbReference type="Pfam" id="PF13340"/>
    </source>
</evidence>
<keyword evidence="1" id="KW-0812">Transmembrane</keyword>
<keyword evidence="5" id="KW-1185">Reference proteome</keyword>
<evidence type="ECO:0000313" key="4">
    <source>
        <dbReference type="EMBL" id="RJT33454.1"/>
    </source>
</evidence>
<dbReference type="PANTHER" id="PTHR46637">
    <property type="entry name" value="TIS1421-TRANSPOSASE PROTEIN A"/>
    <property type="match status" value="1"/>
</dbReference>